<proteinExistence type="predicted"/>
<reference evidence="1" key="1">
    <citation type="journal article" date="2023" name="Mol. Phylogenet. Evol.">
        <title>Genome-scale phylogeny and comparative genomics of the fungal order Sordariales.</title>
        <authorList>
            <person name="Hensen N."/>
            <person name="Bonometti L."/>
            <person name="Westerberg I."/>
            <person name="Brannstrom I.O."/>
            <person name="Guillou S."/>
            <person name="Cros-Aarteil S."/>
            <person name="Calhoun S."/>
            <person name="Haridas S."/>
            <person name="Kuo A."/>
            <person name="Mondo S."/>
            <person name="Pangilinan J."/>
            <person name="Riley R."/>
            <person name="LaButti K."/>
            <person name="Andreopoulos B."/>
            <person name="Lipzen A."/>
            <person name="Chen C."/>
            <person name="Yan M."/>
            <person name="Daum C."/>
            <person name="Ng V."/>
            <person name="Clum A."/>
            <person name="Steindorff A."/>
            <person name="Ohm R.A."/>
            <person name="Martin F."/>
            <person name="Silar P."/>
            <person name="Natvig D.O."/>
            <person name="Lalanne C."/>
            <person name="Gautier V."/>
            <person name="Ament-Velasquez S.L."/>
            <person name="Kruys A."/>
            <person name="Hutchinson M.I."/>
            <person name="Powell A.J."/>
            <person name="Barry K."/>
            <person name="Miller A.N."/>
            <person name="Grigoriev I.V."/>
            <person name="Debuchy R."/>
            <person name="Gladieux P."/>
            <person name="Hiltunen Thoren M."/>
            <person name="Johannesson H."/>
        </authorList>
    </citation>
    <scope>NUCLEOTIDE SEQUENCE</scope>
    <source>
        <strain evidence="1">CBS 626.80</strain>
    </source>
</reference>
<dbReference type="Proteomes" id="UP001303222">
    <property type="component" value="Unassembled WGS sequence"/>
</dbReference>
<sequence length="436" mass="50179">MANPVPSQFPNADTGMADHSSYFRLRYGFPDRRDRLIIPVGWTCCECRYENSQRGAYGEPVEIGPANMHQLKPCAGACRSRKRDYEGNELGPPPHSLCSKCVLTNHRRQPITGIGLRVGLPNHIDRGMVAFWECCHCLKLNRADGSRGCFSCCSESQGLGECCRPDHPKLRTKALRELESAQRRYFYPSFRSTGNQEPRQDWREAYSRVVLNTQVKVMLSAHAICSHCRLLNGYKEYLLYADTYEPKFVRGGVLWAAVNAQWLEWQENEKEAPNPGKETPTPGEKARAKALLLEKAKQHIWENCRFRSNVDTCFNTIDLYRSSRDEHAEENGFDLLGDWNPNPIPNCSVAETKKIMLENVKSHIRTAVKKRHPAAAIMRLRQKFRVIERNYLKATRLVCKVKRHKTFVKRHKTFEKKPSSLRQSFTRQVPGTDRRV</sequence>
<accession>A0AAN6P763</accession>
<evidence type="ECO:0000313" key="1">
    <source>
        <dbReference type="EMBL" id="KAK3956768.1"/>
    </source>
</evidence>
<name>A0AAN6P763_9PEZI</name>
<gene>
    <name evidence="1" type="ORF">QBC32DRAFT_87706</name>
</gene>
<evidence type="ECO:0000313" key="2">
    <source>
        <dbReference type="Proteomes" id="UP001303222"/>
    </source>
</evidence>
<dbReference type="AlphaFoldDB" id="A0AAN6P763"/>
<protein>
    <submittedName>
        <fullName evidence="1">Uncharacterized protein</fullName>
    </submittedName>
</protein>
<comment type="caution">
    <text evidence="1">The sequence shown here is derived from an EMBL/GenBank/DDBJ whole genome shotgun (WGS) entry which is preliminary data.</text>
</comment>
<reference evidence="1" key="2">
    <citation type="submission" date="2023-06" db="EMBL/GenBank/DDBJ databases">
        <authorList>
            <consortium name="Lawrence Berkeley National Laboratory"/>
            <person name="Mondo S.J."/>
            <person name="Hensen N."/>
            <person name="Bonometti L."/>
            <person name="Westerberg I."/>
            <person name="Brannstrom I.O."/>
            <person name="Guillou S."/>
            <person name="Cros-Aarteil S."/>
            <person name="Calhoun S."/>
            <person name="Haridas S."/>
            <person name="Kuo A."/>
            <person name="Pangilinan J."/>
            <person name="Riley R."/>
            <person name="Labutti K."/>
            <person name="Andreopoulos B."/>
            <person name="Lipzen A."/>
            <person name="Chen C."/>
            <person name="Yanf M."/>
            <person name="Daum C."/>
            <person name="Ng V."/>
            <person name="Clum A."/>
            <person name="Steindorff A."/>
            <person name="Ohm R."/>
            <person name="Martin F."/>
            <person name="Silar P."/>
            <person name="Natvig D."/>
            <person name="Lalanne C."/>
            <person name="Gautier V."/>
            <person name="Ament-Velasquez S.L."/>
            <person name="Kruys A."/>
            <person name="Hutchinson M.I."/>
            <person name="Powell A.J."/>
            <person name="Barry K."/>
            <person name="Miller A.N."/>
            <person name="Grigoriev I.V."/>
            <person name="Debuchy R."/>
            <person name="Gladieux P."/>
            <person name="Thoren M.H."/>
            <person name="Johannesson H."/>
        </authorList>
    </citation>
    <scope>NUCLEOTIDE SEQUENCE</scope>
    <source>
        <strain evidence="1">CBS 626.80</strain>
    </source>
</reference>
<organism evidence="1 2">
    <name type="scientific">Pseudoneurospora amorphoporcata</name>
    <dbReference type="NCBI Taxonomy" id="241081"/>
    <lineage>
        <taxon>Eukaryota</taxon>
        <taxon>Fungi</taxon>
        <taxon>Dikarya</taxon>
        <taxon>Ascomycota</taxon>
        <taxon>Pezizomycotina</taxon>
        <taxon>Sordariomycetes</taxon>
        <taxon>Sordariomycetidae</taxon>
        <taxon>Sordariales</taxon>
        <taxon>Sordariaceae</taxon>
        <taxon>Pseudoneurospora</taxon>
    </lineage>
</organism>
<dbReference type="EMBL" id="MU859063">
    <property type="protein sequence ID" value="KAK3956768.1"/>
    <property type="molecule type" value="Genomic_DNA"/>
</dbReference>
<keyword evidence="2" id="KW-1185">Reference proteome</keyword>